<proteinExistence type="inferred from homology"/>
<feature type="active site" evidence="7">
    <location>
        <position position="81"/>
    </location>
</feature>
<dbReference type="InterPro" id="IPR002941">
    <property type="entry name" value="DNA_methylase_N4/N6"/>
</dbReference>
<keyword evidence="5 7" id="KW-0949">S-adenosyl-L-methionine</keyword>
<organism evidence="9 10">
    <name type="scientific">Staphylococcus cohnii subsp. cohnii</name>
    <dbReference type="NCBI Taxonomy" id="74704"/>
    <lineage>
        <taxon>Bacteria</taxon>
        <taxon>Bacillati</taxon>
        <taxon>Bacillota</taxon>
        <taxon>Bacilli</taxon>
        <taxon>Bacillales</taxon>
        <taxon>Staphylococcaceae</taxon>
        <taxon>Staphylococcus</taxon>
        <taxon>Staphylococcus cohnii species complex</taxon>
    </lineage>
</organism>
<dbReference type="Gene3D" id="3.40.50.150">
    <property type="entry name" value="Vaccinia Virus protein VP39"/>
    <property type="match status" value="2"/>
</dbReference>
<accession>A0A0M2NS90</accession>
<sequence length="592" mass="67750">MYKILDLFSGAGGFSAGLDKLPQFNTLLALDINDYALETFKKNFPSVTTIAGDITNSEVKKNIIKLAKEKEINMVIGGPPCQGFSNKGKKMGLNDPRNYLFIEFLDIVNKLNPELVIIENVKSMINAADGYFMNEITERIENLGYFMSCSVLNSSKFSVPQVRERAFIIAYKNKTLTLPDQNSNNILTVRDAISDLSYLDSGEGEGKTNYINQAFTEYQKEMRKNSEFLYNHVASKHSELALKKLSYIPPEKGKEYLPKELIGKQKFNTTWSRLIWDKPSPTIDTRFDTPSNGRNSHPYLNRSITAREAARLQSFPDNFQFLGTKTEICKQIGNAVPPKLSYAIGKDLIKQINQNDRIKTKNIKIYNGDSYDLFNELSSDGLVVDHIITDPPYNISKTNNFSTMRNPRKGIDFGEWDKDFNLYSWIAPYSSILKKGGSIIIFCSYRYISYFIDELEKNNLIVKDVLKWEKTNPMPRNVNRRYVQDTEFAIWAVKKGEKWTFNKPDNISYLRSKYETSTVSGKERTSHPTQKSVKLMKEIINIHTNSDDVILDLFMGSGTTGVASVELNRKFVGIEIDKDYFDLSRRRLIDNK</sequence>
<evidence type="ECO:0000256" key="7">
    <source>
        <dbReference type="PROSITE-ProRule" id="PRU01016"/>
    </source>
</evidence>
<dbReference type="InterPro" id="IPR031303">
    <property type="entry name" value="C5_meth_CS"/>
</dbReference>
<dbReference type="Pfam" id="PF01555">
    <property type="entry name" value="N6_N4_Mtase"/>
    <property type="match status" value="1"/>
</dbReference>
<keyword evidence="6" id="KW-0680">Restriction system</keyword>
<dbReference type="Gene3D" id="3.90.120.10">
    <property type="entry name" value="DNA Methylase, subunit A, domain 2"/>
    <property type="match status" value="1"/>
</dbReference>
<feature type="domain" description="DNA methylase N-4/N-6" evidence="8">
    <location>
        <begin position="384"/>
        <end position="584"/>
    </location>
</feature>
<evidence type="ECO:0000256" key="5">
    <source>
        <dbReference type="ARBA" id="ARBA00022691"/>
    </source>
</evidence>
<evidence type="ECO:0000256" key="1">
    <source>
        <dbReference type="ARBA" id="ARBA00006594"/>
    </source>
</evidence>
<dbReference type="PROSITE" id="PS00095">
    <property type="entry name" value="C5_MTASE_2"/>
    <property type="match status" value="1"/>
</dbReference>
<dbReference type="GO" id="GO:0003677">
    <property type="term" value="F:DNA binding"/>
    <property type="evidence" value="ECO:0007669"/>
    <property type="project" value="InterPro"/>
</dbReference>
<keyword evidence="3 7" id="KW-0489">Methyltransferase</keyword>
<dbReference type="PANTHER" id="PTHR10629">
    <property type="entry name" value="CYTOSINE-SPECIFIC METHYLTRANSFERASE"/>
    <property type="match status" value="1"/>
</dbReference>
<dbReference type="GO" id="GO:0044027">
    <property type="term" value="P:negative regulation of gene expression via chromosomal CpG island methylation"/>
    <property type="evidence" value="ECO:0007669"/>
    <property type="project" value="TreeGrafter"/>
</dbReference>
<evidence type="ECO:0000313" key="10">
    <source>
        <dbReference type="Proteomes" id="UP000034455"/>
    </source>
</evidence>
<dbReference type="AlphaFoldDB" id="A0A0M2NS90"/>
<dbReference type="NCBIfam" id="TIGR00675">
    <property type="entry name" value="dcm"/>
    <property type="match status" value="1"/>
</dbReference>
<dbReference type="InterPro" id="IPR018117">
    <property type="entry name" value="C5_DNA_meth_AS"/>
</dbReference>
<dbReference type="InterPro" id="IPR050390">
    <property type="entry name" value="C5-Methyltransferase"/>
</dbReference>
<dbReference type="PROSITE" id="PS51679">
    <property type="entry name" value="SAM_MT_C5"/>
    <property type="match status" value="1"/>
</dbReference>
<evidence type="ECO:0000256" key="6">
    <source>
        <dbReference type="ARBA" id="ARBA00022747"/>
    </source>
</evidence>
<keyword evidence="4 7" id="KW-0808">Transferase</keyword>
<dbReference type="EMBL" id="LAKJ01000047">
    <property type="protein sequence ID" value="KKI62576.1"/>
    <property type="molecule type" value="Genomic_DNA"/>
</dbReference>
<dbReference type="GO" id="GO:0009307">
    <property type="term" value="P:DNA restriction-modification system"/>
    <property type="evidence" value="ECO:0007669"/>
    <property type="project" value="UniProtKB-KW"/>
</dbReference>
<dbReference type="RefSeq" id="WP_019467678.1">
    <property type="nucleotide sequence ID" value="NZ_LAKJ01000047.1"/>
</dbReference>
<evidence type="ECO:0000259" key="8">
    <source>
        <dbReference type="Pfam" id="PF01555"/>
    </source>
</evidence>
<dbReference type="PRINTS" id="PR00508">
    <property type="entry name" value="S21N4MTFRASE"/>
</dbReference>
<dbReference type="PATRIC" id="fig|74704.6.peg.2304"/>
<dbReference type="PANTHER" id="PTHR10629:SF52">
    <property type="entry name" value="DNA (CYTOSINE-5)-METHYLTRANSFERASE 1"/>
    <property type="match status" value="1"/>
</dbReference>
<dbReference type="Proteomes" id="UP000034455">
    <property type="component" value="Unassembled WGS sequence"/>
</dbReference>
<evidence type="ECO:0000256" key="2">
    <source>
        <dbReference type="ARBA" id="ARBA00011975"/>
    </source>
</evidence>
<evidence type="ECO:0000256" key="3">
    <source>
        <dbReference type="ARBA" id="ARBA00022603"/>
    </source>
</evidence>
<evidence type="ECO:0000313" key="9">
    <source>
        <dbReference type="EMBL" id="KKI62576.1"/>
    </source>
</evidence>
<dbReference type="GO" id="GO:0003886">
    <property type="term" value="F:DNA (cytosine-5-)-methyltransferase activity"/>
    <property type="evidence" value="ECO:0007669"/>
    <property type="project" value="UniProtKB-EC"/>
</dbReference>
<name>A0A0M2NS90_STACC</name>
<evidence type="ECO:0000256" key="4">
    <source>
        <dbReference type="ARBA" id="ARBA00022679"/>
    </source>
</evidence>
<comment type="similarity">
    <text evidence="1">Belongs to the N(4)/N(6)-methyltransferase family.</text>
</comment>
<dbReference type="PROSITE" id="PS00092">
    <property type="entry name" value="N6_MTASE"/>
    <property type="match status" value="1"/>
</dbReference>
<dbReference type="SUPFAM" id="SSF53335">
    <property type="entry name" value="S-adenosyl-L-methionine-dependent methyltransferases"/>
    <property type="match status" value="2"/>
</dbReference>
<dbReference type="Pfam" id="PF00145">
    <property type="entry name" value="DNA_methylase"/>
    <property type="match status" value="1"/>
</dbReference>
<reference evidence="9 10" key="1">
    <citation type="submission" date="2015-03" db="EMBL/GenBank/DDBJ databases">
        <title>Genome Assembly of Staphylococcus cohnii subsp. cohnii strain G22B2.</title>
        <authorList>
            <person name="Nair G."/>
            <person name="Kaur G."/>
            <person name="Khatri I."/>
            <person name="Singh N.K."/>
            <person name="Sathyabama S."/>
            <person name="Maurya S.K."/>
            <person name="Subramanian S."/>
            <person name="Agrewala J.N."/>
            <person name="Mayilraj S."/>
        </authorList>
    </citation>
    <scope>NUCLEOTIDE SEQUENCE [LARGE SCALE GENOMIC DNA]</scope>
    <source>
        <strain evidence="9 10">G22B2</strain>
    </source>
</reference>
<comment type="caution">
    <text evidence="9">The sequence shown here is derived from an EMBL/GenBank/DDBJ whole genome shotgun (WGS) entry which is preliminary data.</text>
</comment>
<gene>
    <name evidence="9" type="ORF">UF66_2234</name>
</gene>
<dbReference type="InterPro" id="IPR001091">
    <property type="entry name" value="RM_Methyltransferase"/>
</dbReference>
<dbReference type="GO" id="GO:0032259">
    <property type="term" value="P:methylation"/>
    <property type="evidence" value="ECO:0007669"/>
    <property type="project" value="UniProtKB-KW"/>
</dbReference>
<dbReference type="InterPro" id="IPR002052">
    <property type="entry name" value="DNA_methylase_N6_adenine_CS"/>
</dbReference>
<dbReference type="GO" id="GO:0008170">
    <property type="term" value="F:N-methyltransferase activity"/>
    <property type="evidence" value="ECO:0007669"/>
    <property type="project" value="InterPro"/>
</dbReference>
<protein>
    <recommendedName>
        <fullName evidence="2">DNA (cytosine-5-)-methyltransferase</fullName>
        <ecNumber evidence="2">2.1.1.37</ecNumber>
    </recommendedName>
</protein>
<dbReference type="InterPro" id="IPR029063">
    <property type="entry name" value="SAM-dependent_MTases_sf"/>
</dbReference>
<dbReference type="EC" id="2.1.1.37" evidence="2"/>
<comment type="similarity">
    <text evidence="7">Belongs to the class I-like SAM-binding methyltransferase superfamily. C5-methyltransferase family.</text>
</comment>
<dbReference type="InterPro" id="IPR001525">
    <property type="entry name" value="C5_MeTfrase"/>
</dbReference>
<dbReference type="PROSITE" id="PS00094">
    <property type="entry name" value="C5_MTASE_1"/>
    <property type="match status" value="1"/>
</dbReference>